<protein>
    <submittedName>
        <fullName evidence="4">Transporter</fullName>
    </submittedName>
</protein>
<dbReference type="PANTHER" id="PTHR30432:SF1">
    <property type="entry name" value="DNA-BINDING TRANSCRIPTIONAL DUAL REGULATOR MODE"/>
    <property type="match status" value="1"/>
</dbReference>
<evidence type="ECO:0000313" key="4">
    <source>
        <dbReference type="EMBL" id="QCI15210.1"/>
    </source>
</evidence>
<dbReference type="InterPro" id="IPR004606">
    <property type="entry name" value="Mop_domain"/>
</dbReference>
<dbReference type="NCBIfam" id="TIGR00638">
    <property type="entry name" value="Mop"/>
    <property type="match status" value="2"/>
</dbReference>
<evidence type="ECO:0000256" key="1">
    <source>
        <dbReference type="ARBA" id="ARBA00022505"/>
    </source>
</evidence>
<accession>A0A4D6XKE8</accession>
<dbReference type="EMBL" id="CP039371">
    <property type="protein sequence ID" value="QCI15210.1"/>
    <property type="molecule type" value="Genomic_DNA"/>
</dbReference>
<dbReference type="SUPFAM" id="SSF50331">
    <property type="entry name" value="MOP-like"/>
    <property type="match status" value="2"/>
</dbReference>
<evidence type="ECO:0000259" key="3">
    <source>
        <dbReference type="PROSITE" id="PS51866"/>
    </source>
</evidence>
<reference evidence="5" key="1">
    <citation type="submission" date="2019-04" db="EMBL/GenBank/DDBJ databases">
        <title>Genome sequence of Pseudomonas putida 1290, an auxin catabolizing strain.</title>
        <authorList>
            <person name="Laird T.S."/>
            <person name="Leveau J.H.J."/>
        </authorList>
    </citation>
    <scope>NUCLEOTIDE SEQUENCE [LARGE SCALE GENOMIC DNA]</scope>
    <source>
        <strain evidence="5">1290</strain>
    </source>
</reference>
<organism evidence="4 5">
    <name type="scientific">Pseudomonas putida</name>
    <name type="common">Arthrobacter siderocapsulatus</name>
    <dbReference type="NCBI Taxonomy" id="303"/>
    <lineage>
        <taxon>Bacteria</taxon>
        <taxon>Pseudomonadati</taxon>
        <taxon>Pseudomonadota</taxon>
        <taxon>Gammaproteobacteria</taxon>
        <taxon>Pseudomonadales</taxon>
        <taxon>Pseudomonadaceae</taxon>
        <taxon>Pseudomonas</taxon>
    </lineage>
</organism>
<dbReference type="PROSITE" id="PS51866">
    <property type="entry name" value="MOP"/>
    <property type="match status" value="2"/>
</dbReference>
<dbReference type="Proteomes" id="UP000298551">
    <property type="component" value="Chromosome"/>
</dbReference>
<dbReference type="Gene3D" id="2.40.50.100">
    <property type="match status" value="2"/>
</dbReference>
<dbReference type="GO" id="GO:0015689">
    <property type="term" value="P:molybdate ion transport"/>
    <property type="evidence" value="ECO:0007669"/>
    <property type="project" value="InterPro"/>
</dbReference>
<evidence type="ECO:0000256" key="2">
    <source>
        <dbReference type="PROSITE-ProRule" id="PRU01213"/>
    </source>
</evidence>
<name>A0A4D6XKE8_PSEPU</name>
<dbReference type="AlphaFoldDB" id="A0A4D6XKE8"/>
<dbReference type="OrthoDB" id="9800709at2"/>
<keyword evidence="1 2" id="KW-0500">Molybdenum</keyword>
<feature type="domain" description="Mop" evidence="3">
    <location>
        <begin position="79"/>
        <end position="145"/>
    </location>
</feature>
<dbReference type="InterPro" id="IPR008995">
    <property type="entry name" value="Mo/tungstate-bd_C_term_dom"/>
</dbReference>
<proteinExistence type="predicted"/>
<evidence type="ECO:0000313" key="5">
    <source>
        <dbReference type="Proteomes" id="UP000298551"/>
    </source>
</evidence>
<dbReference type="InterPro" id="IPR051815">
    <property type="entry name" value="Molybdate_resp_trans_reg"/>
</dbReference>
<dbReference type="PANTHER" id="PTHR30432">
    <property type="entry name" value="TRANSCRIPTIONAL REGULATOR MODE"/>
    <property type="match status" value="1"/>
</dbReference>
<feature type="domain" description="Mop" evidence="3">
    <location>
        <begin position="7"/>
        <end position="73"/>
    </location>
</feature>
<dbReference type="InterPro" id="IPR005116">
    <property type="entry name" value="Transp-assoc_OB_typ1"/>
</dbReference>
<gene>
    <name evidence="4" type="ORF">E6B08_29310</name>
</gene>
<sequence>MACFAKNVSARNVFEGTVTSVQPGAVNAEVELTLGGGEKRVAVVTMASLHNLNINVGNEAVALVKAPWVVLLTDAAGYKLSARNALAGEVVRAGDGAVNADVVLKLAGGTEVYAIVTREAVQELGLAPGGKATALIKASHIIRGAKA</sequence>
<dbReference type="Pfam" id="PF03459">
    <property type="entry name" value="TOBE"/>
    <property type="match status" value="2"/>
</dbReference>
<dbReference type="RefSeq" id="WP_136917166.1">
    <property type="nucleotide sequence ID" value="NZ_CP039371.1"/>
</dbReference>